<name>A0A1X9GCR5_9EUGL</name>
<evidence type="ECO:0000256" key="7">
    <source>
        <dbReference type="HAMAP-Rule" id="MF_00382"/>
    </source>
</evidence>
<protein>
    <recommendedName>
        <fullName evidence="6 7">Large ribosomal subunit protein bL20c</fullName>
    </recommendedName>
</protein>
<dbReference type="GO" id="GO:0000027">
    <property type="term" value="P:ribosomal large subunit assembly"/>
    <property type="evidence" value="ECO:0007669"/>
    <property type="project" value="UniProtKB-UniRule"/>
</dbReference>
<comment type="subcellular location">
    <subcellularLocation>
        <location evidence="7">Plastid</location>
        <location evidence="7">Chloroplast</location>
    </subcellularLocation>
</comment>
<reference evidence="9" key="1">
    <citation type="journal article" date="2017" name="J. Phycol.">
        <title>A rare case of plastid protein-coding gene duplication in the chloroplast genome of Euglena archaeoplastidiata (Euglenophyta).</title>
        <authorList>
            <person name="Bennett M.S."/>
            <person name="Shiu S.H."/>
            <person name="Triemer R.E."/>
        </authorList>
    </citation>
    <scope>NUCLEOTIDE SEQUENCE</scope>
    <source>
        <strain evidence="9">Michigan</strain>
    </source>
</reference>
<keyword evidence="2 7" id="KW-0699">rRNA-binding</keyword>
<comment type="function">
    <text evidence="7">Binds directly to 23S ribosomal RNA and is necessary for the in vitro assembly process of the 50S ribosomal subunit. It is not involved in the protein synthesizing functions of that subunit.</text>
</comment>
<dbReference type="InterPro" id="IPR035566">
    <property type="entry name" value="Ribosomal_protein_bL20_C"/>
</dbReference>
<accession>A0A1X9GCR5</accession>
<dbReference type="Gene3D" id="1.10.1900.20">
    <property type="entry name" value="Ribosomal protein L20"/>
    <property type="match status" value="1"/>
</dbReference>
<proteinExistence type="inferred from homology"/>
<sequence length="114" mass="13342">MTRIKRGSVAKKRRKKILGFTKGFKGSHSKLFATANQQIMKALRYSYNDRRKKKSDFKKIWIQRINGASRLLGKNYSSLINQLKNSRILINKKIIAKLSILDWKTFKILIESLD</sequence>
<dbReference type="AlphaFoldDB" id="A0A1X9GCR5"/>
<keyword evidence="9" id="KW-0934">Plastid</keyword>
<keyword evidence="4 7" id="KW-0689">Ribosomal protein</keyword>
<keyword evidence="9" id="KW-0150">Chloroplast</keyword>
<dbReference type="GO" id="GO:0006412">
    <property type="term" value="P:translation"/>
    <property type="evidence" value="ECO:0007669"/>
    <property type="project" value="InterPro"/>
</dbReference>
<dbReference type="GO" id="GO:0019843">
    <property type="term" value="F:rRNA binding"/>
    <property type="evidence" value="ECO:0007669"/>
    <property type="project" value="UniProtKB-UniRule"/>
</dbReference>
<dbReference type="SUPFAM" id="SSF74731">
    <property type="entry name" value="Ribosomal protein L20"/>
    <property type="match status" value="1"/>
</dbReference>
<dbReference type="NCBIfam" id="TIGR01032">
    <property type="entry name" value="rplT_bact"/>
    <property type="match status" value="1"/>
</dbReference>
<dbReference type="PRINTS" id="PR00062">
    <property type="entry name" value="RIBOSOMALL20"/>
</dbReference>
<dbReference type="EMBL" id="KP939040">
    <property type="protein sequence ID" value="AKR17928.1"/>
    <property type="molecule type" value="Genomic_DNA"/>
</dbReference>
<dbReference type="InterPro" id="IPR049946">
    <property type="entry name" value="RIBOSOMAL_L20_CS"/>
</dbReference>
<dbReference type="GO" id="GO:1990904">
    <property type="term" value="C:ribonucleoprotein complex"/>
    <property type="evidence" value="ECO:0007669"/>
    <property type="project" value="UniProtKB-KW"/>
</dbReference>
<dbReference type="Pfam" id="PF00453">
    <property type="entry name" value="Ribosomal_L20"/>
    <property type="match status" value="1"/>
</dbReference>
<evidence type="ECO:0000256" key="6">
    <source>
        <dbReference type="ARBA" id="ARBA00035295"/>
    </source>
</evidence>
<gene>
    <name evidence="7 9" type="primary">rpl20</name>
</gene>
<evidence type="ECO:0000256" key="4">
    <source>
        <dbReference type="ARBA" id="ARBA00022980"/>
    </source>
</evidence>
<dbReference type="GeneID" id="33195346"/>
<dbReference type="Gene3D" id="6.10.160.10">
    <property type="match status" value="1"/>
</dbReference>
<keyword evidence="3 7" id="KW-0694">RNA-binding</keyword>
<evidence type="ECO:0000256" key="3">
    <source>
        <dbReference type="ARBA" id="ARBA00022884"/>
    </source>
</evidence>
<geneLocation type="chloroplast" evidence="9"/>
<organism evidence="9">
    <name type="scientific">Euglena archaeoplastidiata</name>
    <dbReference type="NCBI Taxonomy" id="1188008"/>
    <lineage>
        <taxon>Eukaryota</taxon>
        <taxon>Discoba</taxon>
        <taxon>Euglenozoa</taxon>
        <taxon>Euglenida</taxon>
        <taxon>Spirocuta</taxon>
        <taxon>Euglenophyceae</taxon>
        <taxon>Euglenales</taxon>
        <taxon>Euglenaceae</taxon>
        <taxon>Euglena</taxon>
    </lineage>
</organism>
<evidence type="ECO:0000256" key="1">
    <source>
        <dbReference type="ARBA" id="ARBA00007698"/>
    </source>
</evidence>
<evidence type="ECO:0000256" key="8">
    <source>
        <dbReference type="RuleBase" id="RU000561"/>
    </source>
</evidence>
<dbReference type="PROSITE" id="PS00937">
    <property type="entry name" value="RIBOSOMAL_L20"/>
    <property type="match status" value="1"/>
</dbReference>
<dbReference type="InterPro" id="IPR005813">
    <property type="entry name" value="Ribosomal_bL20"/>
</dbReference>
<dbReference type="RefSeq" id="YP_009389155.1">
    <property type="nucleotide sequence ID" value="NC_035156.1"/>
</dbReference>
<comment type="similarity">
    <text evidence="1 7 8">Belongs to the bacterial ribosomal protein bL20 family.</text>
</comment>
<dbReference type="PANTHER" id="PTHR10986">
    <property type="entry name" value="39S RIBOSOMAL PROTEIN L20"/>
    <property type="match status" value="1"/>
</dbReference>
<evidence type="ECO:0000313" key="9">
    <source>
        <dbReference type="EMBL" id="AKR17928.1"/>
    </source>
</evidence>
<dbReference type="GO" id="GO:0005840">
    <property type="term" value="C:ribosome"/>
    <property type="evidence" value="ECO:0007669"/>
    <property type="project" value="UniProtKB-KW"/>
</dbReference>
<dbReference type="FunFam" id="1.10.1900.20:FF:000001">
    <property type="entry name" value="50S ribosomal protein L20"/>
    <property type="match status" value="1"/>
</dbReference>
<keyword evidence="5 7" id="KW-0687">Ribonucleoprotein</keyword>
<dbReference type="GO" id="GO:0009507">
    <property type="term" value="C:chloroplast"/>
    <property type="evidence" value="ECO:0007669"/>
    <property type="project" value="UniProtKB-SubCell"/>
</dbReference>
<evidence type="ECO:0000256" key="5">
    <source>
        <dbReference type="ARBA" id="ARBA00023274"/>
    </source>
</evidence>
<dbReference type="CDD" id="cd07026">
    <property type="entry name" value="Ribosomal_L20"/>
    <property type="match status" value="1"/>
</dbReference>
<dbReference type="GO" id="GO:0003735">
    <property type="term" value="F:structural constituent of ribosome"/>
    <property type="evidence" value="ECO:0007669"/>
    <property type="project" value="InterPro"/>
</dbReference>
<evidence type="ECO:0000256" key="2">
    <source>
        <dbReference type="ARBA" id="ARBA00022730"/>
    </source>
</evidence>
<dbReference type="HAMAP" id="MF_00382">
    <property type="entry name" value="Ribosomal_bL20"/>
    <property type="match status" value="1"/>
</dbReference>